<comment type="caution">
    <text evidence="4">The sequence shown here is derived from an EMBL/GenBank/DDBJ whole genome shotgun (WGS) entry which is preliminary data.</text>
</comment>
<dbReference type="FunFam" id="3.40.50.300:FF:001638">
    <property type="entry name" value="NACHT and WD40 domain protein"/>
    <property type="match status" value="1"/>
</dbReference>
<dbReference type="PANTHER" id="PTHR10039">
    <property type="entry name" value="AMELOGENIN"/>
    <property type="match status" value="1"/>
</dbReference>
<name>A0AAN7B545_9PEZI</name>
<dbReference type="InterPro" id="IPR031359">
    <property type="entry name" value="NACHT_N"/>
</dbReference>
<proteinExistence type="predicted"/>
<feature type="compositionally biased region" description="Low complexity" evidence="2">
    <location>
        <begin position="401"/>
        <end position="414"/>
    </location>
</feature>
<dbReference type="InterPro" id="IPR056884">
    <property type="entry name" value="NPHP3-like_N"/>
</dbReference>
<evidence type="ECO:0000256" key="2">
    <source>
        <dbReference type="SAM" id="MobiDB-lite"/>
    </source>
</evidence>
<reference evidence="4" key="2">
    <citation type="submission" date="2023-05" db="EMBL/GenBank/DDBJ databases">
        <authorList>
            <consortium name="Lawrence Berkeley National Laboratory"/>
            <person name="Steindorff A."/>
            <person name="Hensen N."/>
            <person name="Bonometti L."/>
            <person name="Westerberg I."/>
            <person name="Brannstrom I.O."/>
            <person name="Guillou S."/>
            <person name="Cros-Aarteil S."/>
            <person name="Calhoun S."/>
            <person name="Haridas S."/>
            <person name="Kuo A."/>
            <person name="Mondo S."/>
            <person name="Pangilinan J."/>
            <person name="Riley R."/>
            <person name="Labutti K."/>
            <person name="Andreopoulos B."/>
            <person name="Lipzen A."/>
            <person name="Chen C."/>
            <person name="Yanf M."/>
            <person name="Daum C."/>
            <person name="Ng V."/>
            <person name="Clum A."/>
            <person name="Ohm R."/>
            <person name="Martin F."/>
            <person name="Silar P."/>
            <person name="Natvig D."/>
            <person name="Lalanne C."/>
            <person name="Gautier V."/>
            <person name="Ament-Velasquez S.L."/>
            <person name="Kruys A."/>
            <person name="Hutchinson M.I."/>
            <person name="Powell A.J."/>
            <person name="Barry K."/>
            <person name="Miller A.N."/>
            <person name="Grigoriev I.V."/>
            <person name="Debuchy R."/>
            <person name="Gladieux P."/>
            <person name="Thoren M.H."/>
            <person name="Johannesson H."/>
        </authorList>
    </citation>
    <scope>NUCLEOTIDE SEQUENCE</scope>
    <source>
        <strain evidence="4">PSN293</strain>
    </source>
</reference>
<keyword evidence="1" id="KW-0677">Repeat</keyword>
<dbReference type="InterPro" id="IPR027417">
    <property type="entry name" value="P-loop_NTPase"/>
</dbReference>
<keyword evidence="5" id="KW-1185">Reference proteome</keyword>
<feature type="region of interest" description="Disordered" evidence="2">
    <location>
        <begin position="401"/>
        <end position="420"/>
    </location>
</feature>
<protein>
    <submittedName>
        <fullName evidence="4">NACHT domain-containing protein</fullName>
    </submittedName>
</protein>
<dbReference type="InterPro" id="IPR007111">
    <property type="entry name" value="NACHT_NTPase"/>
</dbReference>
<dbReference type="Pfam" id="PF17100">
    <property type="entry name" value="NACHT_N"/>
    <property type="match status" value="1"/>
</dbReference>
<feature type="region of interest" description="Disordered" evidence="2">
    <location>
        <begin position="144"/>
        <end position="170"/>
    </location>
</feature>
<organism evidence="4 5">
    <name type="scientific">Rhypophila decipiens</name>
    <dbReference type="NCBI Taxonomy" id="261697"/>
    <lineage>
        <taxon>Eukaryota</taxon>
        <taxon>Fungi</taxon>
        <taxon>Dikarya</taxon>
        <taxon>Ascomycota</taxon>
        <taxon>Pezizomycotina</taxon>
        <taxon>Sordariomycetes</taxon>
        <taxon>Sordariomycetidae</taxon>
        <taxon>Sordariales</taxon>
        <taxon>Naviculisporaceae</taxon>
        <taxon>Rhypophila</taxon>
    </lineage>
</organism>
<dbReference type="SUPFAM" id="SSF52540">
    <property type="entry name" value="P-loop containing nucleoside triphosphate hydrolases"/>
    <property type="match status" value="1"/>
</dbReference>
<feature type="domain" description="NACHT" evidence="3">
    <location>
        <begin position="804"/>
        <end position="1025"/>
    </location>
</feature>
<dbReference type="AlphaFoldDB" id="A0AAN7B545"/>
<evidence type="ECO:0000259" key="3">
    <source>
        <dbReference type="PROSITE" id="PS50837"/>
    </source>
</evidence>
<evidence type="ECO:0000313" key="5">
    <source>
        <dbReference type="Proteomes" id="UP001301769"/>
    </source>
</evidence>
<dbReference type="EMBL" id="MU858170">
    <property type="protein sequence ID" value="KAK4210639.1"/>
    <property type="molecule type" value="Genomic_DNA"/>
</dbReference>
<reference evidence="4" key="1">
    <citation type="journal article" date="2023" name="Mol. Phylogenet. Evol.">
        <title>Genome-scale phylogeny and comparative genomics of the fungal order Sordariales.</title>
        <authorList>
            <person name="Hensen N."/>
            <person name="Bonometti L."/>
            <person name="Westerberg I."/>
            <person name="Brannstrom I.O."/>
            <person name="Guillou S."/>
            <person name="Cros-Aarteil S."/>
            <person name="Calhoun S."/>
            <person name="Haridas S."/>
            <person name="Kuo A."/>
            <person name="Mondo S."/>
            <person name="Pangilinan J."/>
            <person name="Riley R."/>
            <person name="LaButti K."/>
            <person name="Andreopoulos B."/>
            <person name="Lipzen A."/>
            <person name="Chen C."/>
            <person name="Yan M."/>
            <person name="Daum C."/>
            <person name="Ng V."/>
            <person name="Clum A."/>
            <person name="Steindorff A."/>
            <person name="Ohm R.A."/>
            <person name="Martin F."/>
            <person name="Silar P."/>
            <person name="Natvig D.O."/>
            <person name="Lalanne C."/>
            <person name="Gautier V."/>
            <person name="Ament-Velasquez S.L."/>
            <person name="Kruys A."/>
            <person name="Hutchinson M.I."/>
            <person name="Powell A.J."/>
            <person name="Barry K."/>
            <person name="Miller A.N."/>
            <person name="Grigoriev I.V."/>
            <person name="Debuchy R."/>
            <person name="Gladieux P."/>
            <person name="Hiltunen Thoren M."/>
            <person name="Johannesson H."/>
        </authorList>
    </citation>
    <scope>NUCLEOTIDE SEQUENCE</scope>
    <source>
        <strain evidence="4">PSN293</strain>
    </source>
</reference>
<gene>
    <name evidence="4" type="ORF">QBC37DRAFT_29858</name>
</gene>
<dbReference type="Proteomes" id="UP001301769">
    <property type="component" value="Unassembled WGS sequence"/>
</dbReference>
<sequence>MDADLLLLLDSCQALPQHFDSTGKGVAAVITATGFEHGLAGIAPGVGSHSFTNALVEVLGRISISSDPGAGHRQEPMCDTRLHALMVEERRASKPSLEKHPNGEFKRDAEGGLKMEPYQRRTPHRYWLSRNKKNRPIRLLPLMPLRGNEKGQCRQSSSEGDSNTKDSHPHCKPLYDTVAPEVLISVRLTPDALTSHDAEAWADWAVTVPSSASNVTFKANVVRIERLYRSYSSLVILKMPLETWSLLPKQRGMTFIGYVKGDNQAAEFNSIVDETISRKTSTTGTVEDTTLQPQELEPITARLPTSDTTSHEASSTMDPTSDHFTALYHHIPQDCVFPNKEPSPEDESDFHSSATADVLVKPNCGVASANSSEAASSATSTSLILPSTTDTPNLLAPAVPRVSSTTVTPASPSNTRDRNEETHPLTIAGQALAITEGLAAGVSLWDRAYDVLKEEEPNRVIKYEQLLSGVLVRGTFSTRVEPLPSYPLRDLVSSTPQAANETEDVADITNHVPQNDPIARREKLKKITELGLKHMEGMKLSTTILGHEVVLEDAVVKVAGAVEWVEAQVKDSIKDLPYATIVMAGVSLVLPLLKNPAAAEEASRDGFTYVTSQMRYFAVMESLLLPGDMKPDLKDDLTERLVDLYKLIIDFQVQNIIRFYRTRTKNFFRGAIKYDDWDQKLQVIKDTDAALVARFETAISARSVQELRTIAQEAQQSRKVLNDMLIKIRELVIISRDHLDFTRKMDRRMSDADNHACLQDLQTTNPWLDKERIVLDKGGLLRGSYSWILNNGDFQRLCSTGESRILWIKGEPGKGKTMLLCGIIDELVKSTPPNTNVSFFFCQATDIRINNATAVLRGLLYLLIKQQPSLISHIRERYDDSGKQCFEGTNAWVALSNILIRILNDGRLHDTYFVIDALDECSTGLDLLLNFVVRESAAHSNVKWIISSRNWPSIERGLHEAAQKTRLSLELNEKSISAAVDIYIRFKVDQLAMRNKYDSNTQEMVRHYLSSNANGTFLWVTLVCQQLVGLPGWKAQKKVTTFPPGLDELYKRMLKQIIQSDDADLCKSILAVMSVARRPTTLDELTAFCRHAQGGFC</sequence>
<evidence type="ECO:0000256" key="1">
    <source>
        <dbReference type="ARBA" id="ARBA00022737"/>
    </source>
</evidence>
<accession>A0AAN7B545</accession>
<evidence type="ECO:0000313" key="4">
    <source>
        <dbReference type="EMBL" id="KAK4210639.1"/>
    </source>
</evidence>
<dbReference type="Pfam" id="PF24883">
    <property type="entry name" value="NPHP3_N"/>
    <property type="match status" value="1"/>
</dbReference>
<dbReference type="PROSITE" id="PS50837">
    <property type="entry name" value="NACHT"/>
    <property type="match status" value="1"/>
</dbReference>
<dbReference type="Gene3D" id="3.40.50.300">
    <property type="entry name" value="P-loop containing nucleotide triphosphate hydrolases"/>
    <property type="match status" value="1"/>
</dbReference>